<keyword evidence="6" id="KW-1185">Reference proteome</keyword>
<dbReference type="InterPro" id="IPR001453">
    <property type="entry name" value="MoaB/Mog_dom"/>
</dbReference>
<sequence>LASKFADSSQLNSGPRAVSVINSSSERLGGARVAATSVVPDNIAKIQDILRRWSDNEQMDLIITLGGTGFTSRDVTPEATKALIEKETPGLLYVMMQESLKV</sequence>
<evidence type="ECO:0000256" key="1">
    <source>
        <dbReference type="ARBA" id="ARBA00005046"/>
    </source>
</evidence>
<protein>
    <recommendedName>
        <fullName evidence="2">molybdopterin molybdotransferase</fullName>
        <ecNumber evidence="2">2.10.1.1</ecNumber>
    </recommendedName>
</protein>
<dbReference type="InterPro" id="IPR036425">
    <property type="entry name" value="MoaB/Mog-like_dom_sf"/>
</dbReference>
<dbReference type="PANTHER" id="PTHR43764:SF1">
    <property type="entry name" value="MOLYBDOPTERIN MOLYBDOTRANSFERASE"/>
    <property type="match status" value="1"/>
</dbReference>
<evidence type="ECO:0000256" key="2">
    <source>
        <dbReference type="ARBA" id="ARBA00013269"/>
    </source>
</evidence>
<evidence type="ECO:0000313" key="6">
    <source>
        <dbReference type="Proteomes" id="UP000265520"/>
    </source>
</evidence>
<dbReference type="PANTHER" id="PTHR43764">
    <property type="entry name" value="MOLYBDENUM COFACTOR BIOSYNTHESIS"/>
    <property type="match status" value="1"/>
</dbReference>
<dbReference type="PROSITE" id="PS01078">
    <property type="entry name" value="MOCF_BIOSYNTHESIS_1"/>
    <property type="match status" value="1"/>
</dbReference>
<evidence type="ECO:0000259" key="4">
    <source>
        <dbReference type="Pfam" id="PF00994"/>
    </source>
</evidence>
<evidence type="ECO:0000256" key="3">
    <source>
        <dbReference type="ARBA" id="ARBA00023150"/>
    </source>
</evidence>
<keyword evidence="3" id="KW-0501">Molybdenum cofactor biosynthesis</keyword>
<dbReference type="InterPro" id="IPR008284">
    <property type="entry name" value="MoCF_biosynth_CS"/>
</dbReference>
<feature type="non-terminal residue" evidence="5">
    <location>
        <position position="1"/>
    </location>
</feature>
<dbReference type="Gene3D" id="3.40.980.10">
    <property type="entry name" value="MoaB/Mog-like domain"/>
    <property type="match status" value="1"/>
</dbReference>
<comment type="pathway">
    <text evidence="1">Cofactor biosynthesis; molybdopterin biosynthesis.</text>
</comment>
<dbReference type="EMBL" id="LXQA010201925">
    <property type="protein sequence ID" value="MCI33154.1"/>
    <property type="molecule type" value="Genomic_DNA"/>
</dbReference>
<dbReference type="SUPFAM" id="SSF53218">
    <property type="entry name" value="Molybdenum cofactor biosynthesis proteins"/>
    <property type="match status" value="1"/>
</dbReference>
<dbReference type="GO" id="GO:0006777">
    <property type="term" value="P:Mo-molybdopterin cofactor biosynthetic process"/>
    <property type="evidence" value="ECO:0007669"/>
    <property type="project" value="UniProtKB-KW"/>
</dbReference>
<proteinExistence type="predicted"/>
<accession>A0A392RAV2</accession>
<dbReference type="EC" id="2.10.1.1" evidence="2"/>
<dbReference type="AlphaFoldDB" id="A0A392RAV2"/>
<dbReference type="GO" id="GO:0061599">
    <property type="term" value="F:molybdopterin molybdotransferase activity"/>
    <property type="evidence" value="ECO:0007669"/>
    <property type="project" value="UniProtKB-EC"/>
</dbReference>
<dbReference type="InterPro" id="IPR051920">
    <property type="entry name" value="MPT_Adenylyltrnsfr/MoaC-Rel"/>
</dbReference>
<evidence type="ECO:0000313" key="5">
    <source>
        <dbReference type="EMBL" id="MCI33154.1"/>
    </source>
</evidence>
<dbReference type="Proteomes" id="UP000265520">
    <property type="component" value="Unassembled WGS sequence"/>
</dbReference>
<comment type="caution">
    <text evidence="5">The sequence shown here is derived from an EMBL/GenBank/DDBJ whole genome shotgun (WGS) entry which is preliminary data.</text>
</comment>
<dbReference type="Pfam" id="PF00994">
    <property type="entry name" value="MoCF_biosynth"/>
    <property type="match status" value="1"/>
</dbReference>
<reference evidence="5 6" key="1">
    <citation type="journal article" date="2018" name="Front. Plant Sci.">
        <title>Red Clover (Trifolium pratense) and Zigzag Clover (T. medium) - A Picture of Genomic Similarities and Differences.</title>
        <authorList>
            <person name="Dluhosova J."/>
            <person name="Istvanek J."/>
            <person name="Nedelnik J."/>
            <person name="Repkova J."/>
        </authorList>
    </citation>
    <scope>NUCLEOTIDE SEQUENCE [LARGE SCALE GENOMIC DNA]</scope>
    <source>
        <strain evidence="6">cv. 10/8</strain>
        <tissue evidence="5">Leaf</tissue>
    </source>
</reference>
<feature type="domain" description="MoaB/Mog" evidence="4">
    <location>
        <begin position="30"/>
        <end position="96"/>
    </location>
</feature>
<name>A0A392RAV2_9FABA</name>
<organism evidence="5 6">
    <name type="scientific">Trifolium medium</name>
    <dbReference type="NCBI Taxonomy" id="97028"/>
    <lineage>
        <taxon>Eukaryota</taxon>
        <taxon>Viridiplantae</taxon>
        <taxon>Streptophyta</taxon>
        <taxon>Embryophyta</taxon>
        <taxon>Tracheophyta</taxon>
        <taxon>Spermatophyta</taxon>
        <taxon>Magnoliopsida</taxon>
        <taxon>eudicotyledons</taxon>
        <taxon>Gunneridae</taxon>
        <taxon>Pentapetalae</taxon>
        <taxon>rosids</taxon>
        <taxon>fabids</taxon>
        <taxon>Fabales</taxon>
        <taxon>Fabaceae</taxon>
        <taxon>Papilionoideae</taxon>
        <taxon>50 kb inversion clade</taxon>
        <taxon>NPAAA clade</taxon>
        <taxon>Hologalegina</taxon>
        <taxon>IRL clade</taxon>
        <taxon>Trifolieae</taxon>
        <taxon>Trifolium</taxon>
    </lineage>
</organism>